<dbReference type="InterPro" id="IPR000515">
    <property type="entry name" value="MetI-like"/>
</dbReference>
<dbReference type="GO" id="GO:0005315">
    <property type="term" value="F:phosphate transmembrane transporter activity"/>
    <property type="evidence" value="ECO:0007669"/>
    <property type="project" value="InterPro"/>
</dbReference>
<evidence type="ECO:0000313" key="9">
    <source>
        <dbReference type="EMBL" id="GGK02102.1"/>
    </source>
</evidence>
<keyword evidence="7" id="KW-1003">Cell membrane</keyword>
<keyword evidence="2 6" id="KW-0813">Transport</keyword>
<evidence type="ECO:0000256" key="2">
    <source>
        <dbReference type="ARBA" id="ARBA00022448"/>
    </source>
</evidence>
<gene>
    <name evidence="9" type="ORF">GCM10007043_15250</name>
</gene>
<feature type="transmembrane region" description="Helical" evidence="6">
    <location>
        <begin position="183"/>
        <end position="206"/>
    </location>
</feature>
<feature type="transmembrane region" description="Helical" evidence="6">
    <location>
        <begin position="147"/>
        <end position="171"/>
    </location>
</feature>
<sequence length="330" mass="35736">MPSTLLSPNVQEKMGNVERSAEVEEAAKSTGSSFVRRKKRLPLSERVIPKILLACALVSIFTTMGIVVTLLVETVAFFQRVPLSAFLFDTKWTPLFQPQHFGIWPLLAGTFMVTIIAGAVALPIGLATAIFLSEYASDRVRRVIKPILEVLAGIPTVVYGYFALTFVTPLIRAVLPETGIFNALSASLVVGIMILPMVASLSEDAMVSVPRAMREGAYALGATRLEVALKVVVPAALSGIIASFVLALSRAIGETMIVTIAAGATPKLTLNPLESIQTMTAYIVQVSLGDTPHGTIEYYSIYVVGMTLFVVTLLMNLLARWIARRFREAY</sequence>
<dbReference type="GO" id="GO:0006817">
    <property type="term" value="P:phosphate ion transport"/>
    <property type="evidence" value="ECO:0007669"/>
    <property type="project" value="UniProtKB-KW"/>
</dbReference>
<reference evidence="9" key="1">
    <citation type="journal article" date="2014" name="Int. J. Syst. Evol. Microbiol.">
        <title>Complete genome sequence of Corynebacterium casei LMG S-19264T (=DSM 44701T), isolated from a smear-ripened cheese.</title>
        <authorList>
            <consortium name="US DOE Joint Genome Institute (JGI-PGF)"/>
            <person name="Walter F."/>
            <person name="Albersmeier A."/>
            <person name="Kalinowski J."/>
            <person name="Ruckert C."/>
        </authorList>
    </citation>
    <scope>NUCLEOTIDE SEQUENCE</scope>
    <source>
        <strain evidence="9">JCM 14719</strain>
    </source>
</reference>
<keyword evidence="10" id="KW-1185">Reference proteome</keyword>
<feature type="domain" description="ABC transmembrane type-1" evidence="8">
    <location>
        <begin position="107"/>
        <end position="319"/>
    </location>
</feature>
<feature type="transmembrane region" description="Helical" evidence="6">
    <location>
        <begin position="102"/>
        <end position="135"/>
    </location>
</feature>
<name>A0A8J3FBK7_9BACI</name>
<keyword evidence="5 6" id="KW-0472">Membrane</keyword>
<keyword evidence="7" id="KW-0592">Phosphate transport</keyword>
<protein>
    <recommendedName>
        <fullName evidence="7">Phosphate transport system permease protein</fullName>
    </recommendedName>
</protein>
<feature type="transmembrane region" description="Helical" evidence="6">
    <location>
        <begin position="227"/>
        <end position="248"/>
    </location>
</feature>
<organism evidence="9 10">
    <name type="scientific">Calditerricola satsumensis</name>
    <dbReference type="NCBI Taxonomy" id="373054"/>
    <lineage>
        <taxon>Bacteria</taxon>
        <taxon>Bacillati</taxon>
        <taxon>Bacillota</taxon>
        <taxon>Bacilli</taxon>
        <taxon>Bacillales</taxon>
        <taxon>Bacillaceae</taxon>
        <taxon>Calditerricola</taxon>
    </lineage>
</organism>
<reference evidence="9" key="2">
    <citation type="submission" date="2020-09" db="EMBL/GenBank/DDBJ databases">
        <authorList>
            <person name="Sun Q."/>
            <person name="Ohkuma M."/>
        </authorList>
    </citation>
    <scope>NUCLEOTIDE SEQUENCE</scope>
    <source>
        <strain evidence="9">JCM 14719</strain>
    </source>
</reference>
<dbReference type="Gene3D" id="1.10.3720.10">
    <property type="entry name" value="MetI-like"/>
    <property type="match status" value="1"/>
</dbReference>
<keyword evidence="3 6" id="KW-0812">Transmembrane</keyword>
<dbReference type="CDD" id="cd06261">
    <property type="entry name" value="TM_PBP2"/>
    <property type="match status" value="1"/>
</dbReference>
<dbReference type="InterPro" id="IPR035906">
    <property type="entry name" value="MetI-like_sf"/>
</dbReference>
<dbReference type="NCBIfam" id="TIGR02138">
    <property type="entry name" value="phosphate_pstC"/>
    <property type="match status" value="1"/>
</dbReference>
<dbReference type="Proteomes" id="UP000637720">
    <property type="component" value="Unassembled WGS sequence"/>
</dbReference>
<dbReference type="Pfam" id="PF00528">
    <property type="entry name" value="BPD_transp_1"/>
    <property type="match status" value="1"/>
</dbReference>
<evidence type="ECO:0000313" key="10">
    <source>
        <dbReference type="Proteomes" id="UP000637720"/>
    </source>
</evidence>
<comment type="similarity">
    <text evidence="7">Belongs to the binding-protein-dependent transport system permease family. CysTW subfamily.</text>
</comment>
<dbReference type="SUPFAM" id="SSF161098">
    <property type="entry name" value="MetI-like"/>
    <property type="match status" value="1"/>
</dbReference>
<dbReference type="PROSITE" id="PS50928">
    <property type="entry name" value="ABC_TM1"/>
    <property type="match status" value="1"/>
</dbReference>
<dbReference type="PANTHER" id="PTHR42727">
    <property type="entry name" value="PHOSPHATE TRANSPORT SYSTEM PERMEASE PROTEIN"/>
    <property type="match status" value="1"/>
</dbReference>
<evidence type="ECO:0000256" key="5">
    <source>
        <dbReference type="ARBA" id="ARBA00023136"/>
    </source>
</evidence>
<comment type="subcellular location">
    <subcellularLocation>
        <location evidence="6">Cell membrane</location>
        <topology evidence="6">Multi-pass membrane protein</topology>
    </subcellularLocation>
    <subcellularLocation>
        <location evidence="1">Membrane</location>
        <topology evidence="1">Multi-pass membrane protein</topology>
    </subcellularLocation>
</comment>
<keyword evidence="4 6" id="KW-1133">Transmembrane helix</keyword>
<accession>A0A8J3FBK7</accession>
<evidence type="ECO:0000259" key="8">
    <source>
        <dbReference type="PROSITE" id="PS50928"/>
    </source>
</evidence>
<dbReference type="EMBL" id="BMOF01000029">
    <property type="protein sequence ID" value="GGK02102.1"/>
    <property type="molecule type" value="Genomic_DNA"/>
</dbReference>
<feature type="transmembrane region" description="Helical" evidence="6">
    <location>
        <begin position="47"/>
        <end position="72"/>
    </location>
</feature>
<evidence type="ECO:0000256" key="4">
    <source>
        <dbReference type="ARBA" id="ARBA00022989"/>
    </source>
</evidence>
<evidence type="ECO:0000256" key="1">
    <source>
        <dbReference type="ARBA" id="ARBA00004141"/>
    </source>
</evidence>
<comment type="function">
    <text evidence="7">Part of the binding-protein-dependent transport system for phosphate; probably responsible for the translocation of the substrate across the membrane.</text>
</comment>
<dbReference type="InterPro" id="IPR011864">
    <property type="entry name" value="Phosphate_PstC"/>
</dbReference>
<evidence type="ECO:0000256" key="7">
    <source>
        <dbReference type="RuleBase" id="RU363054"/>
    </source>
</evidence>
<dbReference type="AlphaFoldDB" id="A0A8J3FBK7"/>
<proteinExistence type="inferred from homology"/>
<dbReference type="GO" id="GO:0005886">
    <property type="term" value="C:plasma membrane"/>
    <property type="evidence" value="ECO:0007669"/>
    <property type="project" value="UniProtKB-SubCell"/>
</dbReference>
<evidence type="ECO:0000256" key="3">
    <source>
        <dbReference type="ARBA" id="ARBA00022692"/>
    </source>
</evidence>
<dbReference type="RefSeq" id="WP_373277049.1">
    <property type="nucleotide sequence ID" value="NZ_BMOF01000029.1"/>
</dbReference>
<evidence type="ECO:0000256" key="6">
    <source>
        <dbReference type="RuleBase" id="RU363032"/>
    </source>
</evidence>
<comment type="caution">
    <text evidence="9">The sequence shown here is derived from an EMBL/GenBank/DDBJ whole genome shotgun (WGS) entry which is preliminary data.</text>
</comment>
<dbReference type="PANTHER" id="PTHR42727:SF1">
    <property type="entry name" value="PHOSPHATE TRANSPORT SYSTEM PERMEASE"/>
    <property type="match status" value="1"/>
</dbReference>
<feature type="transmembrane region" description="Helical" evidence="6">
    <location>
        <begin position="299"/>
        <end position="319"/>
    </location>
</feature>